<keyword evidence="3" id="KW-1185">Reference proteome</keyword>
<evidence type="ECO:0000313" key="3">
    <source>
        <dbReference type="Proteomes" id="UP000476332"/>
    </source>
</evidence>
<evidence type="ECO:0000313" key="2">
    <source>
        <dbReference type="EMBL" id="NDV88807.1"/>
    </source>
</evidence>
<sequence>MPRPAIDHCTLWPDRLGDVDWSACCAAHDLAYGLGGDRLEADIEMALCVASIVGWPMAAVMLAGVAAFGWIFHRRQR</sequence>
<dbReference type="EMBL" id="JAAAMJ010000020">
    <property type="protein sequence ID" value="NDV88807.1"/>
    <property type="molecule type" value="Genomic_DNA"/>
</dbReference>
<dbReference type="AlphaFoldDB" id="A0A6L9MLU1"/>
<evidence type="ECO:0000256" key="1">
    <source>
        <dbReference type="SAM" id="Phobius"/>
    </source>
</evidence>
<feature type="transmembrane region" description="Helical" evidence="1">
    <location>
        <begin position="52"/>
        <end position="72"/>
    </location>
</feature>
<proteinExistence type="predicted"/>
<gene>
    <name evidence="2" type="ORF">GTW51_19105</name>
</gene>
<protein>
    <recommendedName>
        <fullName evidence="4">DUF1353 domain-containing protein</fullName>
    </recommendedName>
</protein>
<reference evidence="2 3" key="1">
    <citation type="submission" date="2020-01" db="EMBL/GenBank/DDBJ databases">
        <title>Genomes of bacteria type strains.</title>
        <authorList>
            <person name="Chen J."/>
            <person name="Zhu S."/>
            <person name="Chen J."/>
        </authorList>
    </citation>
    <scope>NUCLEOTIDE SEQUENCE [LARGE SCALE GENOMIC DNA]</scope>
    <source>
        <strain evidence="2 3">KCTC 52919</strain>
    </source>
</reference>
<keyword evidence="1" id="KW-0472">Membrane</keyword>
<keyword evidence="1" id="KW-0812">Transmembrane</keyword>
<keyword evidence="1" id="KW-1133">Transmembrane helix</keyword>
<dbReference type="Proteomes" id="UP000476332">
    <property type="component" value="Unassembled WGS sequence"/>
</dbReference>
<dbReference type="RefSeq" id="WP_163045656.1">
    <property type="nucleotide sequence ID" value="NZ_JAAAMJ010000020.1"/>
</dbReference>
<comment type="caution">
    <text evidence="2">The sequence shown here is derived from an EMBL/GenBank/DDBJ whole genome shotgun (WGS) entry which is preliminary data.</text>
</comment>
<evidence type="ECO:0008006" key="4">
    <source>
        <dbReference type="Google" id="ProtNLM"/>
    </source>
</evidence>
<name>A0A6L9MLU1_9HYPH</name>
<organism evidence="2 3">
    <name type="scientific">Aurantimonas aggregata</name>
    <dbReference type="NCBI Taxonomy" id="2047720"/>
    <lineage>
        <taxon>Bacteria</taxon>
        <taxon>Pseudomonadati</taxon>
        <taxon>Pseudomonadota</taxon>
        <taxon>Alphaproteobacteria</taxon>
        <taxon>Hyphomicrobiales</taxon>
        <taxon>Aurantimonadaceae</taxon>
        <taxon>Aurantimonas</taxon>
    </lineage>
</organism>
<accession>A0A6L9MLU1</accession>